<evidence type="ECO:0000313" key="2">
    <source>
        <dbReference type="WBParaSite" id="ACRNAN_Path_1086.g4148.t1"/>
    </source>
</evidence>
<protein>
    <submittedName>
        <fullName evidence="2">Uncharacterized protein</fullName>
    </submittedName>
</protein>
<name>A0A914BVE3_9BILA</name>
<reference evidence="2" key="1">
    <citation type="submission" date="2022-11" db="UniProtKB">
        <authorList>
            <consortium name="WormBaseParasite"/>
        </authorList>
    </citation>
    <scope>IDENTIFICATION</scope>
</reference>
<keyword evidence="1" id="KW-1185">Reference proteome</keyword>
<dbReference type="Proteomes" id="UP000887540">
    <property type="component" value="Unplaced"/>
</dbReference>
<evidence type="ECO:0000313" key="1">
    <source>
        <dbReference type="Proteomes" id="UP000887540"/>
    </source>
</evidence>
<dbReference type="WBParaSite" id="ACRNAN_Path_1086.g4148.t1">
    <property type="protein sequence ID" value="ACRNAN_Path_1086.g4148.t1"/>
    <property type="gene ID" value="ACRNAN_Path_1086.g4148"/>
</dbReference>
<dbReference type="AlphaFoldDB" id="A0A914BVE3"/>
<sequence length="160" mass="17382">MDALPAFKHDVMLTDITEEGLAQLGVLTDVQNLSPAIFESPCFPVSGVIYGPNNRLMICLNCQRAKKPTMPLVKVWFLVDTGSNCTFLAEHTMDSLFGSGNAPPSIVHIAIQNPTSVIECNLSHSHFAQANVLGMKALLDLEVSIEGINGKEKTFKLVNQ</sequence>
<organism evidence="1 2">
    <name type="scientific">Acrobeloides nanus</name>
    <dbReference type="NCBI Taxonomy" id="290746"/>
    <lineage>
        <taxon>Eukaryota</taxon>
        <taxon>Metazoa</taxon>
        <taxon>Ecdysozoa</taxon>
        <taxon>Nematoda</taxon>
        <taxon>Chromadorea</taxon>
        <taxon>Rhabditida</taxon>
        <taxon>Tylenchina</taxon>
        <taxon>Cephalobomorpha</taxon>
        <taxon>Cephaloboidea</taxon>
        <taxon>Cephalobidae</taxon>
        <taxon>Acrobeloides</taxon>
    </lineage>
</organism>
<accession>A0A914BVE3</accession>
<proteinExistence type="predicted"/>